<dbReference type="InterPro" id="IPR036640">
    <property type="entry name" value="ABC1_TM_sf"/>
</dbReference>
<dbReference type="InterPro" id="IPR003439">
    <property type="entry name" value="ABC_transporter-like_ATP-bd"/>
</dbReference>
<dbReference type="SUPFAM" id="SSF52540">
    <property type="entry name" value="P-loop containing nucleoside triphosphate hydrolases"/>
    <property type="match status" value="1"/>
</dbReference>
<feature type="domain" description="ABC transmembrane type-1" evidence="11">
    <location>
        <begin position="17"/>
        <end position="305"/>
    </location>
</feature>
<evidence type="ECO:0000256" key="5">
    <source>
        <dbReference type="ARBA" id="ARBA00022741"/>
    </source>
</evidence>
<reference evidence="12 13" key="1">
    <citation type="journal article" date="2019" name="Nat. Med.">
        <title>A library of human gut bacterial isolates paired with longitudinal multiomics data enables mechanistic microbiome research.</title>
        <authorList>
            <person name="Poyet M."/>
            <person name="Groussin M."/>
            <person name="Gibbons S.M."/>
            <person name="Avila-Pacheco J."/>
            <person name="Jiang X."/>
            <person name="Kearney S.M."/>
            <person name="Perrotta A.R."/>
            <person name="Berdy B."/>
            <person name="Zhao S."/>
            <person name="Lieberman T.D."/>
            <person name="Swanson P.K."/>
            <person name="Smith M."/>
            <person name="Roesemann S."/>
            <person name="Alexander J.E."/>
            <person name="Rich S.A."/>
            <person name="Livny J."/>
            <person name="Vlamakis H."/>
            <person name="Clish C."/>
            <person name="Bullock K."/>
            <person name="Deik A."/>
            <person name="Scott J."/>
            <person name="Pierce K.A."/>
            <person name="Xavier R.J."/>
            <person name="Alm E.J."/>
        </authorList>
    </citation>
    <scope>NUCLEOTIDE SEQUENCE [LARGE SCALE GENOMIC DNA]</scope>
    <source>
        <strain evidence="12 13">BIOML-A198</strain>
    </source>
</reference>
<evidence type="ECO:0000313" key="12">
    <source>
        <dbReference type="EMBL" id="MTK20952.1"/>
    </source>
</evidence>
<evidence type="ECO:0000256" key="3">
    <source>
        <dbReference type="ARBA" id="ARBA00022475"/>
    </source>
</evidence>
<organism evidence="12 13">
    <name type="scientific">Turicibacter sanguinis</name>
    <dbReference type="NCBI Taxonomy" id="154288"/>
    <lineage>
        <taxon>Bacteria</taxon>
        <taxon>Bacillati</taxon>
        <taxon>Bacillota</taxon>
        <taxon>Erysipelotrichia</taxon>
        <taxon>Erysipelotrichales</taxon>
        <taxon>Turicibacteraceae</taxon>
        <taxon>Turicibacter</taxon>
    </lineage>
</organism>
<keyword evidence="3" id="KW-1003">Cell membrane</keyword>
<evidence type="ECO:0000256" key="9">
    <source>
        <dbReference type="SAM" id="Phobius"/>
    </source>
</evidence>
<dbReference type="PROSITE" id="PS00211">
    <property type="entry name" value="ABC_TRANSPORTER_1"/>
    <property type="match status" value="1"/>
</dbReference>
<keyword evidence="4 9" id="KW-0812">Transmembrane</keyword>
<evidence type="ECO:0000256" key="7">
    <source>
        <dbReference type="ARBA" id="ARBA00022989"/>
    </source>
</evidence>
<proteinExistence type="predicted"/>
<dbReference type="InterPro" id="IPR011527">
    <property type="entry name" value="ABC1_TM_dom"/>
</dbReference>
<keyword evidence="8 9" id="KW-0472">Membrane</keyword>
<keyword evidence="2" id="KW-0813">Transport</keyword>
<evidence type="ECO:0000256" key="2">
    <source>
        <dbReference type="ARBA" id="ARBA00022448"/>
    </source>
</evidence>
<keyword evidence="6 12" id="KW-0067">ATP-binding</keyword>
<dbReference type="FunFam" id="3.40.50.300:FF:000854">
    <property type="entry name" value="Multidrug ABC transporter ATP-binding protein"/>
    <property type="match status" value="1"/>
</dbReference>
<feature type="transmembrane region" description="Helical" evidence="9">
    <location>
        <begin position="237"/>
        <end position="259"/>
    </location>
</feature>
<dbReference type="CDD" id="cd18548">
    <property type="entry name" value="ABC_6TM_Tm287_like"/>
    <property type="match status" value="1"/>
</dbReference>
<dbReference type="AlphaFoldDB" id="A0A9X5ANA9"/>
<evidence type="ECO:0000259" key="11">
    <source>
        <dbReference type="PROSITE" id="PS50929"/>
    </source>
</evidence>
<accession>A0A9X5ANA9</accession>
<evidence type="ECO:0000256" key="4">
    <source>
        <dbReference type="ARBA" id="ARBA00022692"/>
    </source>
</evidence>
<dbReference type="EMBL" id="WMQE01000010">
    <property type="protein sequence ID" value="MTK20952.1"/>
    <property type="molecule type" value="Genomic_DNA"/>
</dbReference>
<comment type="caution">
    <text evidence="12">The sequence shown here is derived from an EMBL/GenBank/DDBJ whole genome shotgun (WGS) entry which is preliminary data.</text>
</comment>
<dbReference type="PROSITE" id="PS50893">
    <property type="entry name" value="ABC_TRANSPORTER_2"/>
    <property type="match status" value="1"/>
</dbReference>
<dbReference type="InterPro" id="IPR017871">
    <property type="entry name" value="ABC_transporter-like_CS"/>
</dbReference>
<dbReference type="PROSITE" id="PS50929">
    <property type="entry name" value="ABC_TM1F"/>
    <property type="match status" value="1"/>
</dbReference>
<feature type="domain" description="ABC transporter" evidence="10">
    <location>
        <begin position="338"/>
        <end position="576"/>
    </location>
</feature>
<evidence type="ECO:0000256" key="8">
    <source>
        <dbReference type="ARBA" id="ARBA00023136"/>
    </source>
</evidence>
<dbReference type="InterPro" id="IPR027417">
    <property type="entry name" value="P-loop_NTPase"/>
</dbReference>
<dbReference type="Pfam" id="PF00664">
    <property type="entry name" value="ABC_membrane"/>
    <property type="match status" value="1"/>
</dbReference>
<dbReference type="InterPro" id="IPR003593">
    <property type="entry name" value="AAA+_ATPase"/>
</dbReference>
<dbReference type="Pfam" id="PF00005">
    <property type="entry name" value="ABC_tran"/>
    <property type="match status" value="1"/>
</dbReference>
<dbReference type="Gene3D" id="3.40.50.300">
    <property type="entry name" value="P-loop containing nucleotide triphosphate hydrolases"/>
    <property type="match status" value="1"/>
</dbReference>
<feature type="transmembrane region" description="Helical" evidence="9">
    <location>
        <begin position="12"/>
        <end position="29"/>
    </location>
</feature>
<keyword evidence="5" id="KW-0547">Nucleotide-binding</keyword>
<dbReference type="PANTHER" id="PTHR24221">
    <property type="entry name" value="ATP-BINDING CASSETTE SUB-FAMILY B"/>
    <property type="match status" value="1"/>
</dbReference>
<feature type="transmembrane region" description="Helical" evidence="9">
    <location>
        <begin position="127"/>
        <end position="148"/>
    </location>
</feature>
<name>A0A9X5ANA9_9FIRM</name>
<evidence type="ECO:0000259" key="10">
    <source>
        <dbReference type="PROSITE" id="PS50893"/>
    </source>
</evidence>
<dbReference type="Gene3D" id="1.20.1560.10">
    <property type="entry name" value="ABC transporter type 1, transmembrane domain"/>
    <property type="match status" value="1"/>
</dbReference>
<dbReference type="PANTHER" id="PTHR24221:SF276">
    <property type="entry name" value="ABC TRANSPORTER, ATP-BINDING_PERMEASE PROTEIN"/>
    <property type="match status" value="1"/>
</dbReference>
<dbReference type="SMART" id="SM00382">
    <property type="entry name" value="AAA"/>
    <property type="match status" value="1"/>
</dbReference>
<protein>
    <submittedName>
        <fullName evidence="12">ATP-binding cassette domain-containing protein</fullName>
    </submittedName>
</protein>
<dbReference type="InterPro" id="IPR039421">
    <property type="entry name" value="Type_1_exporter"/>
</dbReference>
<evidence type="ECO:0000256" key="1">
    <source>
        <dbReference type="ARBA" id="ARBA00004651"/>
    </source>
</evidence>
<dbReference type="RefSeq" id="WP_006785092.1">
    <property type="nucleotide sequence ID" value="NZ_CABJBH010000004.1"/>
</dbReference>
<dbReference type="GO" id="GO:0005524">
    <property type="term" value="F:ATP binding"/>
    <property type="evidence" value="ECO:0007669"/>
    <property type="project" value="UniProtKB-KW"/>
</dbReference>
<dbReference type="GO" id="GO:0140359">
    <property type="term" value="F:ABC-type transporter activity"/>
    <property type="evidence" value="ECO:0007669"/>
    <property type="project" value="InterPro"/>
</dbReference>
<comment type="subcellular location">
    <subcellularLocation>
        <location evidence="1">Cell membrane</location>
        <topology evidence="1">Multi-pass membrane protein</topology>
    </subcellularLocation>
</comment>
<keyword evidence="7 9" id="KW-1133">Transmembrane helix</keyword>
<feature type="transmembrane region" description="Helical" evidence="9">
    <location>
        <begin position="279"/>
        <end position="303"/>
    </location>
</feature>
<dbReference type="Proteomes" id="UP000487649">
    <property type="component" value="Unassembled WGS sequence"/>
</dbReference>
<dbReference type="SUPFAM" id="SSF90123">
    <property type="entry name" value="ABC transporter transmembrane region"/>
    <property type="match status" value="1"/>
</dbReference>
<feature type="transmembrane region" description="Helical" evidence="9">
    <location>
        <begin position="60"/>
        <end position="84"/>
    </location>
</feature>
<evidence type="ECO:0000313" key="13">
    <source>
        <dbReference type="Proteomes" id="UP000487649"/>
    </source>
</evidence>
<evidence type="ECO:0000256" key="6">
    <source>
        <dbReference type="ARBA" id="ARBA00022840"/>
    </source>
</evidence>
<sequence>MGEIFKHLKKPEWGGMIVCLIFIVTQVWLDLKLPDYMSEITRLVQTEGSAMGDIWVQGSYMLFCALGSLISAVIVGFFAARIAATLSKRLRESLYTKVESFSMQEINQFSNASLITRSTNDITQVQMVFAMGLQVMIKAPILAVWAILKILGKNFEWSLVTAGAVCVLLVMLSIILIFAVPKFKIIQGLTDNLNLVTRENLTGIRVVRAYNAENYQEEKFENANNILTRTHLFTGRIMAIMGPGMTLIMSGLSLAIYWIGAYLIEAADRMDKIGLFSDMVVFSSYSIQVVMAFMMLTMIFIMLPRATVSAKRIMEVLNTPLSIVDGTKQAPTDRVGEVEFRNVSFKYPDAEEYVIENISFKANRGETVAFIGSTGSGKSTLINLVPRFYDATEGEVLVDGMNVKDYKQSDLNNKLGYVSQKAVLFAGTVESNIAFGDNGRQMAKLDQVKKAITIAQGRDFVEKMDRTYHSSIAQGGSNVSGGQKQRLAIARAICRDPEIYIFDDSFSALDYKTDRVLRAALRQETKDATHLIVAQRIGTIIHADKIIVLDEGKMVGIGTHQELLKNCEVYRQIAYSQLSKEELEHE</sequence>
<gene>
    <name evidence="12" type="ORF">GMA92_05920</name>
</gene>
<dbReference type="GO" id="GO:0016887">
    <property type="term" value="F:ATP hydrolysis activity"/>
    <property type="evidence" value="ECO:0007669"/>
    <property type="project" value="InterPro"/>
</dbReference>
<dbReference type="GO" id="GO:0005886">
    <property type="term" value="C:plasma membrane"/>
    <property type="evidence" value="ECO:0007669"/>
    <property type="project" value="UniProtKB-SubCell"/>
</dbReference>
<feature type="transmembrane region" description="Helical" evidence="9">
    <location>
        <begin position="160"/>
        <end position="180"/>
    </location>
</feature>